<dbReference type="AlphaFoldDB" id="A0A061HII7"/>
<dbReference type="Proteomes" id="UP000053110">
    <property type="component" value="Unassembled WGS sequence"/>
</dbReference>
<dbReference type="GO" id="GO:0043022">
    <property type="term" value="F:ribosome binding"/>
    <property type="evidence" value="ECO:0007669"/>
    <property type="project" value="EnsemblFungi"/>
</dbReference>
<organism evidence="3">
    <name type="scientific">Blumeria graminis f. sp. tritici 96224</name>
    <dbReference type="NCBI Taxonomy" id="1268274"/>
    <lineage>
        <taxon>Eukaryota</taxon>
        <taxon>Fungi</taxon>
        <taxon>Dikarya</taxon>
        <taxon>Ascomycota</taxon>
        <taxon>Pezizomycotina</taxon>
        <taxon>Leotiomycetes</taxon>
        <taxon>Erysiphales</taxon>
        <taxon>Erysiphaceae</taxon>
        <taxon>Blumeria</taxon>
    </lineage>
</organism>
<dbReference type="GO" id="GO:0005829">
    <property type="term" value="C:cytosol"/>
    <property type="evidence" value="ECO:0007669"/>
    <property type="project" value="EnsemblFungi"/>
</dbReference>
<dbReference type="GO" id="GO:0000054">
    <property type="term" value="P:ribosomal subunit export from nucleus"/>
    <property type="evidence" value="ECO:0007669"/>
    <property type="project" value="EnsemblFungi"/>
</dbReference>
<protein>
    <submittedName>
        <fullName evidence="3">Bgt-592</fullName>
    </submittedName>
    <submittedName>
        <fullName evidence="2">Cytosolic ribosome-associated chaperone</fullName>
    </submittedName>
</protein>
<evidence type="ECO:0000313" key="2">
    <source>
        <dbReference type="EMBL" id="EPQ66010.1"/>
    </source>
</evidence>
<dbReference type="GO" id="GO:0051083">
    <property type="term" value="P:'de novo' cotranslational protein folding"/>
    <property type="evidence" value="ECO:0007669"/>
    <property type="project" value="EnsemblFungi"/>
</dbReference>
<gene>
    <name evidence="2" type="ORF">BGT96224_592</name>
    <name evidence="3" type="ORF">BGT96224V2_LOCUS2226</name>
</gene>
<dbReference type="EMBL" id="KE375011">
    <property type="protein sequence ID" value="EPQ66010.1"/>
    <property type="molecule type" value="Genomic_DNA"/>
</dbReference>
<dbReference type="HOGENOM" id="CLU_2183504_0_0_1"/>
<dbReference type="GO" id="GO:0006452">
    <property type="term" value="P:translational frameshifting"/>
    <property type="evidence" value="ECO:0007669"/>
    <property type="project" value="EnsemblFungi"/>
</dbReference>
<reference evidence="2" key="2">
    <citation type="submission" date="2013-01" db="EMBL/GenBank/DDBJ databases">
        <title>The wheat powdery mildew genome reveals unique evolution of an obligate biotroph.</title>
        <authorList>
            <person name="Oberhaensli S."/>
            <person name="Wicker T."/>
            <person name="Keller B."/>
        </authorList>
    </citation>
    <scope>NUCLEOTIDE SEQUENCE</scope>
    <source>
        <strain evidence="2">96224</strain>
    </source>
</reference>
<sequence>MMAIPFINSSLPHLPEDLTTLDSFVILEKFSKPTQRNFEPVGPHYLAHARRARHKRTFSEDDRIQALENVKKVEDDDSGEISESEDPSMLLRDAKDWKASDLIICRKLH</sequence>
<dbReference type="GO" id="GO:0005730">
    <property type="term" value="C:nucleolus"/>
    <property type="evidence" value="ECO:0007669"/>
    <property type="project" value="EnsemblFungi"/>
</dbReference>
<dbReference type="GO" id="GO:0035556">
    <property type="term" value="P:intracellular signal transduction"/>
    <property type="evidence" value="ECO:0007669"/>
    <property type="project" value="EnsemblFungi"/>
</dbReference>
<dbReference type="InterPro" id="IPR058871">
    <property type="entry name" value="Zuotin_N"/>
</dbReference>
<reference evidence="3" key="3">
    <citation type="submission" date="2018-07" db="EMBL/GenBank/DDBJ databases">
        <authorList>
            <person name="Quirk P.G."/>
            <person name="Krulwich T.A."/>
        </authorList>
    </citation>
    <scope>NUCLEOTIDE SEQUENCE</scope>
    <source>
        <strain evidence="3">96224</strain>
    </source>
</reference>
<feature type="domain" description="Zuotin N-terminal" evidence="1">
    <location>
        <begin position="39"/>
        <end position="77"/>
    </location>
</feature>
<dbReference type="GO" id="GO:0101031">
    <property type="term" value="C:protein folding chaperone complex"/>
    <property type="evidence" value="ECO:0007669"/>
    <property type="project" value="EnsemblFungi"/>
</dbReference>
<name>A0A061HII7_BLUGR</name>
<dbReference type="CDD" id="cd23953">
    <property type="entry name" value="zuotin_NTD"/>
    <property type="match status" value="1"/>
</dbReference>
<accession>A0A061HII7</accession>
<dbReference type="EMBL" id="UIGY01000038">
    <property type="protein sequence ID" value="SUZ09067.1"/>
    <property type="molecule type" value="Genomic_DNA"/>
</dbReference>
<evidence type="ECO:0000313" key="4">
    <source>
        <dbReference type="Proteomes" id="UP000053110"/>
    </source>
</evidence>
<dbReference type="GO" id="GO:0003713">
    <property type="term" value="F:transcription coactivator activity"/>
    <property type="evidence" value="ECO:0007669"/>
    <property type="project" value="EnsemblFungi"/>
</dbReference>
<dbReference type="OrthoDB" id="1690618at2759"/>
<dbReference type="GO" id="GO:0006364">
    <property type="term" value="P:rRNA processing"/>
    <property type="evidence" value="ECO:0007669"/>
    <property type="project" value="EnsemblFungi"/>
</dbReference>
<proteinExistence type="predicted"/>
<evidence type="ECO:0000313" key="3">
    <source>
        <dbReference type="EMBL" id="SUZ09067.1"/>
    </source>
</evidence>
<dbReference type="GO" id="GO:0006450">
    <property type="term" value="P:regulation of translational fidelity"/>
    <property type="evidence" value="ECO:0007669"/>
    <property type="project" value="EnsemblFungi"/>
</dbReference>
<dbReference type="Pfam" id="PF26185">
    <property type="entry name" value="Zuotin_N"/>
    <property type="match status" value="1"/>
</dbReference>
<reference evidence="4" key="1">
    <citation type="journal article" date="2013" name="Nat. Genet.">
        <title>The wheat powdery mildew genome shows the unique evolution of an obligate biotroph.</title>
        <authorList>
            <person name="Wicker T."/>
            <person name="Oberhaensli S."/>
            <person name="Parlange F."/>
            <person name="Buchmann J.P."/>
            <person name="Shatalina M."/>
            <person name="Roffler S."/>
            <person name="Ben-David R."/>
            <person name="Dolezel J."/>
            <person name="Simkova H."/>
            <person name="Schulze-Lefert P."/>
            <person name="Spanu P.D."/>
            <person name="Bruggmann R."/>
            <person name="Amselem J."/>
            <person name="Quesneville H."/>
            <person name="Ver Loren van Themaat E."/>
            <person name="Paape T."/>
            <person name="Shimizu K.K."/>
            <person name="Keller B."/>
        </authorList>
    </citation>
    <scope>NUCLEOTIDE SEQUENCE [LARGE SCALE GENOMIC DNA]</scope>
    <source>
        <strain evidence="4">96224</strain>
    </source>
</reference>
<evidence type="ECO:0000259" key="1">
    <source>
        <dbReference type="Pfam" id="PF26185"/>
    </source>
</evidence>
<dbReference type="GO" id="GO:0005840">
    <property type="term" value="C:ribosome"/>
    <property type="evidence" value="ECO:0007669"/>
    <property type="project" value="EnsemblFungi"/>
</dbReference>